<accession>A0A9P7GKD0</accession>
<organism evidence="1 2">
    <name type="scientific">Sphagnurus paluster</name>
    <dbReference type="NCBI Taxonomy" id="117069"/>
    <lineage>
        <taxon>Eukaryota</taxon>
        <taxon>Fungi</taxon>
        <taxon>Dikarya</taxon>
        <taxon>Basidiomycota</taxon>
        <taxon>Agaricomycotina</taxon>
        <taxon>Agaricomycetes</taxon>
        <taxon>Agaricomycetidae</taxon>
        <taxon>Agaricales</taxon>
        <taxon>Tricholomatineae</taxon>
        <taxon>Lyophyllaceae</taxon>
        <taxon>Sphagnurus</taxon>
    </lineage>
</organism>
<sequence length="162" mass="17831">MDKHALAVLDAAQSWNWPAPSCIGSSNDHTKAQEFKEVCRRLLSCLVMESTKLGGTLVDHFWNEVGRCHPQLSENAIRLRDGDEISFGGGREGDQLHHGPHPTLCNLRLAVARALYTSGASGFIQKLIDDAEEADCRHDTLKAKDFDILNAKLLISGRAQIV</sequence>
<name>A0A9P7GKD0_9AGAR</name>
<comment type="caution">
    <text evidence="1">The sequence shown here is derived from an EMBL/GenBank/DDBJ whole genome shotgun (WGS) entry which is preliminary data.</text>
</comment>
<keyword evidence="2" id="KW-1185">Reference proteome</keyword>
<evidence type="ECO:0000313" key="2">
    <source>
        <dbReference type="Proteomes" id="UP000717328"/>
    </source>
</evidence>
<gene>
    <name evidence="1" type="ORF">H0H81_008026</name>
</gene>
<reference evidence="1" key="1">
    <citation type="submission" date="2021-02" db="EMBL/GenBank/DDBJ databases">
        <authorList>
            <person name="Nieuwenhuis M."/>
            <person name="Van De Peppel L.J.J."/>
        </authorList>
    </citation>
    <scope>NUCLEOTIDE SEQUENCE</scope>
    <source>
        <strain evidence="1">D49</strain>
    </source>
</reference>
<dbReference type="EMBL" id="JABCKI010000219">
    <property type="protein sequence ID" value="KAG5651621.1"/>
    <property type="molecule type" value="Genomic_DNA"/>
</dbReference>
<dbReference type="Proteomes" id="UP000717328">
    <property type="component" value="Unassembled WGS sequence"/>
</dbReference>
<evidence type="ECO:0000313" key="1">
    <source>
        <dbReference type="EMBL" id="KAG5651621.1"/>
    </source>
</evidence>
<proteinExistence type="predicted"/>
<dbReference type="AlphaFoldDB" id="A0A9P7GKD0"/>
<dbReference type="OrthoDB" id="2833246at2759"/>
<reference evidence="1" key="2">
    <citation type="submission" date="2021-10" db="EMBL/GenBank/DDBJ databases">
        <title>Phylogenomics reveals ancestral predisposition of the termite-cultivated fungus Termitomyces towards a domesticated lifestyle.</title>
        <authorList>
            <person name="Auxier B."/>
            <person name="Grum-Grzhimaylo A."/>
            <person name="Cardenas M.E."/>
            <person name="Lodge J.D."/>
            <person name="Laessoe T."/>
            <person name="Pedersen O."/>
            <person name="Smith M.E."/>
            <person name="Kuyper T.W."/>
            <person name="Franco-Molano E.A."/>
            <person name="Baroni T.J."/>
            <person name="Aanen D.K."/>
        </authorList>
    </citation>
    <scope>NUCLEOTIDE SEQUENCE</scope>
    <source>
        <strain evidence="1">D49</strain>
    </source>
</reference>
<protein>
    <submittedName>
        <fullName evidence="1">Uncharacterized protein</fullName>
    </submittedName>
</protein>